<evidence type="ECO:0000313" key="6">
    <source>
        <dbReference type="EMBL" id="MXP39762.1"/>
    </source>
</evidence>
<dbReference type="InterPro" id="IPR013780">
    <property type="entry name" value="Glyco_hydro_b"/>
</dbReference>
<dbReference type="AlphaFoldDB" id="A0A6I4ULM9"/>
<dbReference type="GO" id="GO:0004556">
    <property type="term" value="F:alpha-amylase activity"/>
    <property type="evidence" value="ECO:0007669"/>
    <property type="project" value="TreeGrafter"/>
</dbReference>
<evidence type="ECO:0000256" key="3">
    <source>
        <dbReference type="ARBA" id="ARBA00023295"/>
    </source>
</evidence>
<dbReference type="OrthoDB" id="9805159at2"/>
<feature type="domain" description="Glycosyl hydrolase family 13 catalytic" evidence="4">
    <location>
        <begin position="35"/>
        <end position="420"/>
    </location>
</feature>
<dbReference type="Pfam" id="PF00128">
    <property type="entry name" value="Alpha-amylase"/>
    <property type="match status" value="1"/>
</dbReference>
<dbReference type="Gene3D" id="3.20.20.80">
    <property type="entry name" value="Glycosidases"/>
    <property type="match status" value="2"/>
</dbReference>
<dbReference type="EMBL" id="WTYB01000004">
    <property type="protein sequence ID" value="MXP39762.1"/>
    <property type="molecule type" value="Genomic_DNA"/>
</dbReference>
<dbReference type="Gene3D" id="3.90.400.10">
    <property type="entry name" value="Oligo-1,6-glucosidase, Domain 2"/>
    <property type="match status" value="1"/>
</dbReference>
<sequence length="560" mass="61341">MASAQSCAGPQAAAETAASDTDRLGAWWRGAVIYQIYPRSFRDTNGDGIGDLAGIAEGLDYIADLGVDGIWISPFFTSPMKDFGYDVADYCGIDPSFGSFADFDRIIAKAHALGLKVIIDQVYSHTSDEHAWFQKSRADRINPKADWYVWADPKPDGSPPSNWQSVFGGSAWQWDGPRKQYYLHNFLTSQPDLNVHNVEVQDALLDVARFWLGRGVDGFRLDALNFSMHDPDLRDNPPSGVPMELVTRPFDMQVKQYNQSHPDIVAFLERIRAAIDEFPGRFTVAEVGGPEPLAEMKAFTEGGKRLDSAYNFDFLYAPRLTAPLVRASLSQWGGESGEGWPSWAFSNHDAPRAVTRWTLDGDMARAARLNLLLLLSLRGNPIIYQGEELGLPQGEVAFEDLQDPEAIANWPHTLGRDGARTPMPWAANAPQAGFSNANRTWLKLDPVHTGFAVDSQASDPASTLGYARQLLRLRRTSPALVHGDIALIDSPDDILAFLRRDESGAVLCVFNLGEAPARWSPPAELSVLSVIATQNTVDTAAALPHDLAPGTGYWAVVAGS</sequence>
<evidence type="ECO:0000313" key="5">
    <source>
        <dbReference type="EMBL" id="MBB3777098.1"/>
    </source>
</evidence>
<name>A0A6I4ULM9_9SPHN</name>
<dbReference type="InterPro" id="IPR006047">
    <property type="entry name" value="GH13_cat_dom"/>
</dbReference>
<dbReference type="RefSeq" id="WP_160761911.1">
    <property type="nucleotide sequence ID" value="NZ_BAAADZ010000001.1"/>
</dbReference>
<dbReference type="CDD" id="cd11330">
    <property type="entry name" value="AmyAc_OligoGlu"/>
    <property type="match status" value="1"/>
</dbReference>
<dbReference type="PANTHER" id="PTHR10357:SF179">
    <property type="entry name" value="NEUTRAL AND BASIC AMINO ACID TRANSPORT PROTEIN RBAT"/>
    <property type="match status" value="1"/>
</dbReference>
<dbReference type="InterPro" id="IPR017853">
    <property type="entry name" value="GH"/>
</dbReference>
<keyword evidence="3 5" id="KW-0326">Glycosidase</keyword>
<dbReference type="SUPFAM" id="SSF51445">
    <property type="entry name" value="(Trans)glycosidases"/>
    <property type="match status" value="1"/>
</dbReference>
<dbReference type="SMART" id="SM00642">
    <property type="entry name" value="Aamy"/>
    <property type="match status" value="1"/>
</dbReference>
<dbReference type="GO" id="GO:0004558">
    <property type="term" value="F:alpha-1,4-glucosidase activity"/>
    <property type="evidence" value="ECO:0007669"/>
    <property type="project" value="UniProtKB-EC"/>
</dbReference>
<comment type="similarity">
    <text evidence="1">Belongs to the glycosyl hydrolase 13 family.</text>
</comment>
<reference evidence="6 7" key="1">
    <citation type="submission" date="2019-12" db="EMBL/GenBank/DDBJ databases">
        <title>Genomic-based taxomic classification of the family Erythrobacteraceae.</title>
        <authorList>
            <person name="Xu L."/>
        </authorList>
    </citation>
    <scope>NUCLEOTIDE SEQUENCE [LARGE SCALE GENOMIC DNA]</scope>
    <source>
        <strain evidence="6 7">JCM 10282</strain>
    </source>
</reference>
<organism evidence="6 7">
    <name type="scientific">Erythrobacter ramosus</name>
    <dbReference type="NCBI Taxonomy" id="35811"/>
    <lineage>
        <taxon>Bacteria</taxon>
        <taxon>Pseudomonadati</taxon>
        <taxon>Pseudomonadota</taxon>
        <taxon>Alphaproteobacteria</taxon>
        <taxon>Sphingomonadales</taxon>
        <taxon>Erythrobacteraceae</taxon>
        <taxon>Erythrobacter/Porphyrobacter group</taxon>
        <taxon>Erythrobacter</taxon>
    </lineage>
</organism>
<dbReference type="GO" id="GO:0009313">
    <property type="term" value="P:oligosaccharide catabolic process"/>
    <property type="evidence" value="ECO:0007669"/>
    <property type="project" value="TreeGrafter"/>
</dbReference>
<dbReference type="Gene3D" id="2.60.40.1180">
    <property type="entry name" value="Golgi alpha-mannosidase II"/>
    <property type="match status" value="1"/>
</dbReference>
<evidence type="ECO:0000256" key="1">
    <source>
        <dbReference type="ARBA" id="ARBA00008061"/>
    </source>
</evidence>
<dbReference type="PANTHER" id="PTHR10357">
    <property type="entry name" value="ALPHA-AMYLASE FAMILY MEMBER"/>
    <property type="match status" value="1"/>
</dbReference>
<evidence type="ECO:0000313" key="7">
    <source>
        <dbReference type="Proteomes" id="UP000430021"/>
    </source>
</evidence>
<accession>A0A6I4ULM9</accession>
<evidence type="ECO:0000259" key="4">
    <source>
        <dbReference type="SMART" id="SM00642"/>
    </source>
</evidence>
<dbReference type="Proteomes" id="UP000430021">
    <property type="component" value="Unassembled WGS sequence"/>
</dbReference>
<proteinExistence type="inferred from homology"/>
<protein>
    <submittedName>
        <fullName evidence="5">Alpha-glucosidase</fullName>
        <ecNumber evidence="5">3.2.1.20</ecNumber>
    </submittedName>
    <submittedName>
        <fullName evidence="6">DUF3459 domain-containing protein</fullName>
    </submittedName>
</protein>
<keyword evidence="8" id="KW-1185">Reference proteome</keyword>
<dbReference type="Proteomes" id="UP000548685">
    <property type="component" value="Unassembled WGS sequence"/>
</dbReference>
<comment type="caution">
    <text evidence="6">The sequence shown here is derived from an EMBL/GenBank/DDBJ whole genome shotgun (WGS) entry which is preliminary data.</text>
</comment>
<dbReference type="FunFam" id="3.90.400.10:FF:000002">
    <property type="entry name" value="Sucrose isomerase"/>
    <property type="match status" value="1"/>
</dbReference>
<gene>
    <name evidence="5" type="ORF">FHS52_003091</name>
    <name evidence="6" type="ORF">GRI59_14225</name>
</gene>
<dbReference type="SUPFAM" id="SSF51011">
    <property type="entry name" value="Glycosyl hydrolase domain"/>
    <property type="match status" value="1"/>
</dbReference>
<reference evidence="5 8" key="2">
    <citation type="submission" date="2020-08" db="EMBL/GenBank/DDBJ databases">
        <title>Genomic Encyclopedia of Type Strains, Phase IV (KMG-IV): sequencing the most valuable type-strain genomes for metagenomic binning, comparative biology and taxonomic classification.</title>
        <authorList>
            <person name="Goeker M."/>
        </authorList>
    </citation>
    <scope>NUCLEOTIDE SEQUENCE [LARGE SCALE GENOMIC DNA]</scope>
    <source>
        <strain evidence="5 8">DSM 8510</strain>
    </source>
</reference>
<evidence type="ECO:0000313" key="8">
    <source>
        <dbReference type="Proteomes" id="UP000548685"/>
    </source>
</evidence>
<keyword evidence="2 5" id="KW-0378">Hydrolase</keyword>
<dbReference type="EMBL" id="JACICE010000004">
    <property type="protein sequence ID" value="MBB3777098.1"/>
    <property type="molecule type" value="Genomic_DNA"/>
</dbReference>
<evidence type="ECO:0000256" key="2">
    <source>
        <dbReference type="ARBA" id="ARBA00022801"/>
    </source>
</evidence>
<dbReference type="EC" id="3.2.1.20" evidence="5"/>
<dbReference type="InterPro" id="IPR045857">
    <property type="entry name" value="O16G_dom_2"/>
</dbReference>